<organism evidence="1 2">
    <name type="scientific">Candidatus Gottesmanbacteria bacterium GW2011_GWB1_49_7</name>
    <dbReference type="NCBI Taxonomy" id="1618448"/>
    <lineage>
        <taxon>Bacteria</taxon>
        <taxon>Candidatus Gottesmaniibacteriota</taxon>
    </lineage>
</organism>
<accession>A0A0G1Z185</accession>
<sequence length="369" mass="39924">MPTVTWATIKGPPEFAEAVDKVGGVIESIQLVLETIQTILDIVKEPLALAESITRALLSADGFEQALMALAPILAEILGTLLEANAWFLPIFPQSVERLMRGQNTFGWSVGPTYPDEVQDAQTKLIEAVDTFSNESLTSLHSFTDEFYAPGVGYITSTLENALNDVWDPDRPLLGDKAYVGGMVLIAGASEPAALGPAAELLTALTESTSAVQFLASMAQNFVRLAGTEVRDQGNWPDFYKAPLIEIIPTLADGLRALQDFMKVVEASYPLYTEVLIETIKNLISFFQYIVEICEGIVYVVRLIASLNASIVAVPPTAIGPHGFVEAIRTAINPPTFTYAVGLIAMVGAENYEDIDFGYQALQAIFPIS</sequence>
<gene>
    <name evidence="1" type="ORF">UY48_C0012G0006</name>
</gene>
<dbReference type="AlphaFoldDB" id="A0A0G1Z185"/>
<name>A0A0G1Z185_9BACT</name>
<evidence type="ECO:0000313" key="2">
    <source>
        <dbReference type="Proteomes" id="UP000034588"/>
    </source>
</evidence>
<dbReference type="Proteomes" id="UP000034588">
    <property type="component" value="Unassembled WGS sequence"/>
</dbReference>
<reference evidence="1 2" key="1">
    <citation type="journal article" date="2015" name="Nature">
        <title>rRNA introns, odd ribosomes, and small enigmatic genomes across a large radiation of phyla.</title>
        <authorList>
            <person name="Brown C.T."/>
            <person name="Hug L.A."/>
            <person name="Thomas B.C."/>
            <person name="Sharon I."/>
            <person name="Castelle C.J."/>
            <person name="Singh A."/>
            <person name="Wilkins M.J."/>
            <person name="Williams K.H."/>
            <person name="Banfield J.F."/>
        </authorList>
    </citation>
    <scope>NUCLEOTIDE SEQUENCE [LARGE SCALE GENOMIC DNA]</scope>
</reference>
<comment type="caution">
    <text evidence="1">The sequence shown here is derived from an EMBL/GenBank/DDBJ whole genome shotgun (WGS) entry which is preliminary data.</text>
</comment>
<evidence type="ECO:0000313" key="1">
    <source>
        <dbReference type="EMBL" id="KKW12459.1"/>
    </source>
</evidence>
<protein>
    <submittedName>
        <fullName evidence="1">Uncharacterized protein</fullName>
    </submittedName>
</protein>
<dbReference type="EMBL" id="LCQD01000012">
    <property type="protein sequence ID" value="KKW12459.1"/>
    <property type="molecule type" value="Genomic_DNA"/>
</dbReference>
<proteinExistence type="predicted"/>